<comment type="caution">
    <text evidence="1">The sequence shown here is derived from an EMBL/GenBank/DDBJ whole genome shotgun (WGS) entry which is preliminary data.</text>
</comment>
<name>A0AAV5TZD7_9BILA</name>
<accession>A0AAV5TZD7</accession>
<dbReference type="Proteomes" id="UP001432027">
    <property type="component" value="Unassembled WGS sequence"/>
</dbReference>
<dbReference type="EMBL" id="BTSX01000005">
    <property type="protein sequence ID" value="GMS99611.1"/>
    <property type="molecule type" value="Genomic_DNA"/>
</dbReference>
<organism evidence="1 2">
    <name type="scientific">Pristionchus entomophagus</name>
    <dbReference type="NCBI Taxonomy" id="358040"/>
    <lineage>
        <taxon>Eukaryota</taxon>
        <taxon>Metazoa</taxon>
        <taxon>Ecdysozoa</taxon>
        <taxon>Nematoda</taxon>
        <taxon>Chromadorea</taxon>
        <taxon>Rhabditida</taxon>
        <taxon>Rhabditina</taxon>
        <taxon>Diplogasteromorpha</taxon>
        <taxon>Diplogasteroidea</taxon>
        <taxon>Neodiplogasteridae</taxon>
        <taxon>Pristionchus</taxon>
    </lineage>
</organism>
<feature type="non-terminal residue" evidence="1">
    <location>
        <position position="118"/>
    </location>
</feature>
<sequence>MNLIQILYGKTMRRNRETSENGSLQFITNLSRSELLLDDGDDLVSVMTLDCQSEVVLWSSIGANEEANRGEGSDLSSRAHLRPGITVDLGEFHATLECFGDLFEVGRKLDAVTTPGSV</sequence>
<protein>
    <submittedName>
        <fullName evidence="1">Uncharacterized protein</fullName>
    </submittedName>
</protein>
<gene>
    <name evidence="1" type="ORF">PENTCL1PPCAC_21786</name>
</gene>
<keyword evidence="2" id="KW-1185">Reference proteome</keyword>
<proteinExistence type="predicted"/>
<reference evidence="1" key="1">
    <citation type="submission" date="2023-10" db="EMBL/GenBank/DDBJ databases">
        <title>Genome assembly of Pristionchus species.</title>
        <authorList>
            <person name="Yoshida K."/>
            <person name="Sommer R.J."/>
        </authorList>
    </citation>
    <scope>NUCLEOTIDE SEQUENCE</scope>
    <source>
        <strain evidence="1">RS0144</strain>
    </source>
</reference>
<evidence type="ECO:0000313" key="1">
    <source>
        <dbReference type="EMBL" id="GMS99611.1"/>
    </source>
</evidence>
<evidence type="ECO:0000313" key="2">
    <source>
        <dbReference type="Proteomes" id="UP001432027"/>
    </source>
</evidence>
<dbReference type="AlphaFoldDB" id="A0AAV5TZD7"/>